<organism evidence="1 2">
    <name type="scientific">Rhizophagus clarus</name>
    <dbReference type="NCBI Taxonomy" id="94130"/>
    <lineage>
        <taxon>Eukaryota</taxon>
        <taxon>Fungi</taxon>
        <taxon>Fungi incertae sedis</taxon>
        <taxon>Mucoromycota</taxon>
        <taxon>Glomeromycotina</taxon>
        <taxon>Glomeromycetes</taxon>
        <taxon>Glomerales</taxon>
        <taxon>Glomeraceae</taxon>
        <taxon>Rhizophagus</taxon>
    </lineage>
</organism>
<dbReference type="OrthoDB" id="2417901at2759"/>
<proteinExistence type="predicted"/>
<sequence length="89" mass="10040">MGNSPILARMSDRASLVQIEENVQEDALILYLDGANVDRYYHLHESRIPVQKSEPAVIAKFIETLLILRNILIVNMSLLPHGSTPKSDR</sequence>
<reference evidence="1" key="1">
    <citation type="submission" date="2019-10" db="EMBL/GenBank/DDBJ databases">
        <title>Conservation and host-specific expression of non-tandemly repeated heterogenous ribosome RNA gene in arbuscular mycorrhizal fungi.</title>
        <authorList>
            <person name="Maeda T."/>
            <person name="Kobayashi Y."/>
            <person name="Nakagawa T."/>
            <person name="Ezawa T."/>
            <person name="Yamaguchi K."/>
            <person name="Bino T."/>
            <person name="Nishimoto Y."/>
            <person name="Shigenobu S."/>
            <person name="Kawaguchi M."/>
        </authorList>
    </citation>
    <scope>NUCLEOTIDE SEQUENCE</scope>
    <source>
        <strain evidence="1">HR1</strain>
    </source>
</reference>
<accession>A0A8H3ME01</accession>
<comment type="caution">
    <text evidence="1">The sequence shown here is derived from an EMBL/GenBank/DDBJ whole genome shotgun (WGS) entry which is preliminary data.</text>
</comment>
<name>A0A8H3ME01_9GLOM</name>
<dbReference type="EMBL" id="BLAL01000313">
    <property type="protein sequence ID" value="GET02582.1"/>
    <property type="molecule type" value="Genomic_DNA"/>
</dbReference>
<protein>
    <submittedName>
        <fullName evidence="1">Uncharacterized protein</fullName>
    </submittedName>
</protein>
<evidence type="ECO:0000313" key="1">
    <source>
        <dbReference type="EMBL" id="GET02582.1"/>
    </source>
</evidence>
<dbReference type="Proteomes" id="UP000615446">
    <property type="component" value="Unassembled WGS sequence"/>
</dbReference>
<dbReference type="AlphaFoldDB" id="A0A8H3ME01"/>
<evidence type="ECO:0000313" key="2">
    <source>
        <dbReference type="Proteomes" id="UP000615446"/>
    </source>
</evidence>
<gene>
    <name evidence="1" type="ORF">RCL2_002896000</name>
</gene>